<comment type="caution">
    <text evidence="2">The sequence shown here is derived from an EMBL/GenBank/DDBJ whole genome shotgun (WGS) entry which is preliminary data.</text>
</comment>
<evidence type="ECO:0000313" key="2">
    <source>
        <dbReference type="EMBL" id="KAG6400164.1"/>
    </source>
</evidence>
<dbReference type="InterPro" id="IPR017451">
    <property type="entry name" value="F-box-assoc_interact_dom"/>
</dbReference>
<dbReference type="Proteomes" id="UP000298416">
    <property type="component" value="Unassembled WGS sequence"/>
</dbReference>
<accession>A0A8X8WU30</accession>
<reference evidence="2" key="1">
    <citation type="submission" date="2018-01" db="EMBL/GenBank/DDBJ databases">
        <authorList>
            <person name="Mao J.F."/>
        </authorList>
    </citation>
    <scope>NUCLEOTIDE SEQUENCE</scope>
    <source>
        <strain evidence="2">Huo1</strain>
        <tissue evidence="2">Leaf</tissue>
    </source>
</reference>
<evidence type="ECO:0000259" key="1">
    <source>
        <dbReference type="Pfam" id="PF07734"/>
    </source>
</evidence>
<protein>
    <recommendedName>
        <fullName evidence="1">F-box associated beta-propeller type 1 domain-containing protein</fullName>
    </recommendedName>
</protein>
<name>A0A8X8WU30_SALSN</name>
<keyword evidence="3" id="KW-1185">Reference proteome</keyword>
<evidence type="ECO:0000313" key="3">
    <source>
        <dbReference type="Proteomes" id="UP000298416"/>
    </source>
</evidence>
<dbReference type="InterPro" id="IPR006527">
    <property type="entry name" value="F-box-assoc_dom_typ1"/>
</dbReference>
<dbReference type="EMBL" id="PNBA02000014">
    <property type="protein sequence ID" value="KAG6400164.1"/>
    <property type="molecule type" value="Genomic_DNA"/>
</dbReference>
<dbReference type="NCBIfam" id="TIGR01640">
    <property type="entry name" value="F_box_assoc_1"/>
    <property type="match status" value="1"/>
</dbReference>
<feature type="domain" description="F-box associated beta-propeller type 1" evidence="1">
    <location>
        <begin position="9"/>
        <end position="230"/>
    </location>
</feature>
<dbReference type="PANTHER" id="PTHR31672">
    <property type="entry name" value="BNACNNG10540D PROTEIN"/>
    <property type="match status" value="1"/>
</dbReference>
<organism evidence="2">
    <name type="scientific">Salvia splendens</name>
    <name type="common">Scarlet sage</name>
    <dbReference type="NCBI Taxonomy" id="180675"/>
    <lineage>
        <taxon>Eukaryota</taxon>
        <taxon>Viridiplantae</taxon>
        <taxon>Streptophyta</taxon>
        <taxon>Embryophyta</taxon>
        <taxon>Tracheophyta</taxon>
        <taxon>Spermatophyta</taxon>
        <taxon>Magnoliopsida</taxon>
        <taxon>eudicotyledons</taxon>
        <taxon>Gunneridae</taxon>
        <taxon>Pentapetalae</taxon>
        <taxon>asterids</taxon>
        <taxon>lamiids</taxon>
        <taxon>Lamiales</taxon>
        <taxon>Lamiaceae</taxon>
        <taxon>Nepetoideae</taxon>
        <taxon>Mentheae</taxon>
        <taxon>Salviinae</taxon>
        <taxon>Salvia</taxon>
        <taxon>Salvia subgen. Calosphace</taxon>
        <taxon>core Calosphace</taxon>
    </lineage>
</organism>
<gene>
    <name evidence="2" type="ORF">SASPL_136989</name>
</gene>
<dbReference type="AlphaFoldDB" id="A0A8X8WU30"/>
<reference evidence="2" key="2">
    <citation type="submission" date="2020-08" db="EMBL/GenBank/DDBJ databases">
        <title>Plant Genome Project.</title>
        <authorList>
            <person name="Zhang R.-G."/>
        </authorList>
    </citation>
    <scope>NUCLEOTIDE SEQUENCE</scope>
    <source>
        <strain evidence="2">Huo1</strain>
        <tissue evidence="2">Leaf</tissue>
    </source>
</reference>
<dbReference type="Pfam" id="PF07734">
    <property type="entry name" value="FBA_1"/>
    <property type="match status" value="1"/>
</dbReference>
<proteinExistence type="predicted"/>
<dbReference type="InterPro" id="IPR050796">
    <property type="entry name" value="SCF_F-box_component"/>
</dbReference>
<sequence>MNCEFTVPIAICNPFLGELKLLPPSNSSCDLVWQRNVAIGFDEDYKVVQLLSCDQHDYLHAQIYSKSTDSWRDLGDVCIDDVKFYAVYPIKSACKNGYFVHWLGDANEVGGDGVSKILSFDMKNEVFRAITLPEDYAHIYYDGDTRPLCHIFAEDEHSFRIFDFSIYGSDNLVRIYDSRCEGSELSWNHVMNVHVPLSISEIEVPLCRTSCVFFVDRSDESVCVYDYRARKFISRYSLPDFKPFYYGVVCLDRIIEYKGSLVSLEN</sequence>